<keyword evidence="3" id="KW-1185">Reference proteome</keyword>
<evidence type="ECO:0000256" key="1">
    <source>
        <dbReference type="SAM" id="Phobius"/>
    </source>
</evidence>
<evidence type="ECO:0000313" key="2">
    <source>
        <dbReference type="EMBL" id="RDY12175.1"/>
    </source>
</evidence>
<keyword evidence="1" id="KW-0812">Transmembrane</keyword>
<keyword evidence="1" id="KW-1133">Transmembrane helix</keyword>
<proteinExistence type="predicted"/>
<name>A0A371IAZ6_MUCPR</name>
<protein>
    <submittedName>
        <fullName evidence="2">Uncharacterized protein</fullName>
    </submittedName>
</protein>
<feature type="transmembrane region" description="Helical" evidence="1">
    <location>
        <begin position="12"/>
        <end position="34"/>
    </location>
</feature>
<dbReference type="Proteomes" id="UP000257109">
    <property type="component" value="Unassembled WGS sequence"/>
</dbReference>
<organism evidence="2 3">
    <name type="scientific">Mucuna pruriens</name>
    <name type="common">Velvet bean</name>
    <name type="synonym">Dolichos pruriens</name>
    <dbReference type="NCBI Taxonomy" id="157652"/>
    <lineage>
        <taxon>Eukaryota</taxon>
        <taxon>Viridiplantae</taxon>
        <taxon>Streptophyta</taxon>
        <taxon>Embryophyta</taxon>
        <taxon>Tracheophyta</taxon>
        <taxon>Spermatophyta</taxon>
        <taxon>Magnoliopsida</taxon>
        <taxon>eudicotyledons</taxon>
        <taxon>Gunneridae</taxon>
        <taxon>Pentapetalae</taxon>
        <taxon>rosids</taxon>
        <taxon>fabids</taxon>
        <taxon>Fabales</taxon>
        <taxon>Fabaceae</taxon>
        <taxon>Papilionoideae</taxon>
        <taxon>50 kb inversion clade</taxon>
        <taxon>NPAAA clade</taxon>
        <taxon>indigoferoid/millettioid clade</taxon>
        <taxon>Phaseoleae</taxon>
        <taxon>Mucuna</taxon>
    </lineage>
</organism>
<reference evidence="2" key="1">
    <citation type="submission" date="2018-05" db="EMBL/GenBank/DDBJ databases">
        <title>Draft genome of Mucuna pruriens seed.</title>
        <authorList>
            <person name="Nnadi N.E."/>
            <person name="Vos R."/>
            <person name="Hasami M.H."/>
            <person name="Devisetty U.K."/>
            <person name="Aguiy J.C."/>
        </authorList>
    </citation>
    <scope>NUCLEOTIDE SEQUENCE [LARGE SCALE GENOMIC DNA]</scope>
    <source>
        <strain evidence="2">JCA_2017</strain>
    </source>
</reference>
<gene>
    <name evidence="2" type="ORF">CR513_03070</name>
</gene>
<accession>A0A371IAZ6</accession>
<dbReference type="AlphaFoldDB" id="A0A371IAZ6"/>
<keyword evidence="1" id="KW-0472">Membrane</keyword>
<sequence length="43" mass="5076">MKQKFFFGISHLITHISIGHTLAKSLIFLTWIFLLNLNQPFCR</sequence>
<evidence type="ECO:0000313" key="3">
    <source>
        <dbReference type="Proteomes" id="UP000257109"/>
    </source>
</evidence>
<dbReference type="EMBL" id="QJKJ01000520">
    <property type="protein sequence ID" value="RDY12175.1"/>
    <property type="molecule type" value="Genomic_DNA"/>
</dbReference>
<comment type="caution">
    <text evidence="2">The sequence shown here is derived from an EMBL/GenBank/DDBJ whole genome shotgun (WGS) entry which is preliminary data.</text>
</comment>